<dbReference type="PANTHER" id="PTHR38788:SF3">
    <property type="entry name" value="CLR5 DOMAIN-CONTAINING PROTEIN"/>
    <property type="match status" value="1"/>
</dbReference>
<evidence type="ECO:0000313" key="4">
    <source>
        <dbReference type="Proteomes" id="UP000235786"/>
    </source>
</evidence>
<dbReference type="AlphaFoldDB" id="A0A2J6R0J5"/>
<dbReference type="Pfam" id="PF14420">
    <property type="entry name" value="Clr5"/>
    <property type="match status" value="1"/>
</dbReference>
<organism evidence="3 4">
    <name type="scientific">Hyaloscypha variabilis (strain UAMH 11265 / GT02V1 / F)</name>
    <name type="common">Meliniomyces variabilis</name>
    <dbReference type="NCBI Taxonomy" id="1149755"/>
    <lineage>
        <taxon>Eukaryota</taxon>
        <taxon>Fungi</taxon>
        <taxon>Dikarya</taxon>
        <taxon>Ascomycota</taxon>
        <taxon>Pezizomycotina</taxon>
        <taxon>Leotiomycetes</taxon>
        <taxon>Helotiales</taxon>
        <taxon>Hyaloscyphaceae</taxon>
        <taxon>Hyaloscypha</taxon>
        <taxon>Hyaloscypha variabilis</taxon>
    </lineage>
</organism>
<dbReference type="Proteomes" id="UP000235786">
    <property type="component" value="Unassembled WGS sequence"/>
</dbReference>
<dbReference type="EMBL" id="KZ613960">
    <property type="protein sequence ID" value="PMD32037.1"/>
    <property type="molecule type" value="Genomic_DNA"/>
</dbReference>
<keyword evidence="4" id="KW-1185">Reference proteome</keyword>
<dbReference type="PANTHER" id="PTHR38788">
    <property type="entry name" value="CLR5 DOMAIN-CONTAINING PROTEIN"/>
    <property type="match status" value="1"/>
</dbReference>
<name>A0A2J6R0J5_HYAVF</name>
<gene>
    <name evidence="3" type="ORF">L207DRAFT_610034</name>
</gene>
<feature type="region of interest" description="Disordered" evidence="1">
    <location>
        <begin position="1"/>
        <end position="22"/>
    </location>
</feature>
<feature type="compositionally biased region" description="Polar residues" evidence="1">
    <location>
        <begin position="1"/>
        <end position="17"/>
    </location>
</feature>
<evidence type="ECO:0000259" key="2">
    <source>
        <dbReference type="Pfam" id="PF14420"/>
    </source>
</evidence>
<protein>
    <recommendedName>
        <fullName evidence="2">Clr5 domain-containing protein</fullName>
    </recommendedName>
</protein>
<dbReference type="InterPro" id="IPR025676">
    <property type="entry name" value="Clr5_dom"/>
</dbReference>
<dbReference type="OrthoDB" id="5986190at2759"/>
<feature type="domain" description="Clr5" evidence="2">
    <location>
        <begin position="29"/>
        <end position="81"/>
    </location>
</feature>
<evidence type="ECO:0000256" key="1">
    <source>
        <dbReference type="SAM" id="MobiDB-lite"/>
    </source>
</evidence>
<reference evidence="3 4" key="1">
    <citation type="submission" date="2016-04" db="EMBL/GenBank/DDBJ databases">
        <title>A degradative enzymes factory behind the ericoid mycorrhizal symbiosis.</title>
        <authorList>
            <consortium name="DOE Joint Genome Institute"/>
            <person name="Martino E."/>
            <person name="Morin E."/>
            <person name="Grelet G."/>
            <person name="Kuo A."/>
            <person name="Kohler A."/>
            <person name="Daghino S."/>
            <person name="Barry K."/>
            <person name="Choi C."/>
            <person name="Cichocki N."/>
            <person name="Clum A."/>
            <person name="Copeland A."/>
            <person name="Hainaut M."/>
            <person name="Haridas S."/>
            <person name="Labutti K."/>
            <person name="Lindquist E."/>
            <person name="Lipzen A."/>
            <person name="Khouja H.-R."/>
            <person name="Murat C."/>
            <person name="Ohm R."/>
            <person name="Olson A."/>
            <person name="Spatafora J."/>
            <person name="Veneault-Fourrey C."/>
            <person name="Henrissat B."/>
            <person name="Grigoriev I."/>
            <person name="Martin F."/>
            <person name="Perotto S."/>
        </authorList>
    </citation>
    <scope>NUCLEOTIDE SEQUENCE [LARGE SCALE GENOMIC DNA]</scope>
    <source>
        <strain evidence="3 4">F</strain>
    </source>
</reference>
<evidence type="ECO:0000313" key="3">
    <source>
        <dbReference type="EMBL" id="PMD32037.1"/>
    </source>
</evidence>
<sequence>MNETLLDQAPSTSTEAQETPKCARRIRNDQKWDSLKEEIYRIYITEDNTLQITINSIFGQYGFKASVRKWKEKLKEWRFDKYISASDMDIVVAKAAKRSRDEGKETIFFLGEAQILPDRIEQFKRRKTIKNIEPVSPSAGTWKDPDTVYLDAS</sequence>
<accession>A0A2J6R0J5</accession>
<proteinExistence type="predicted"/>